<evidence type="ECO:0000256" key="1">
    <source>
        <dbReference type="ARBA" id="ARBA00022475"/>
    </source>
</evidence>
<dbReference type="InterPro" id="IPR038228">
    <property type="entry name" value="Syd_sf"/>
</dbReference>
<accession>A0A4R1GE85</accession>
<name>A0A4R1GE85_9GAMM</name>
<dbReference type="Proteomes" id="UP000294546">
    <property type="component" value="Unassembled WGS sequence"/>
</dbReference>
<dbReference type="EMBL" id="SMFU01000014">
    <property type="protein sequence ID" value="TCK02532.1"/>
    <property type="molecule type" value="Genomic_DNA"/>
</dbReference>
<organism evidence="4 5">
    <name type="scientific">Marinobacterium mangrovicola</name>
    <dbReference type="NCBI Taxonomy" id="1476959"/>
    <lineage>
        <taxon>Bacteria</taxon>
        <taxon>Pseudomonadati</taxon>
        <taxon>Pseudomonadota</taxon>
        <taxon>Gammaproteobacteria</taxon>
        <taxon>Oceanospirillales</taxon>
        <taxon>Oceanospirillaceae</taxon>
        <taxon>Marinobacterium</taxon>
    </lineage>
</organism>
<sequence length="250" mass="28837">SSGVGIHAVDTVSSRVDKRFILRLYPFRDTLFGAGHLPSENESTCLKRAKLVWWPLFYLRRYRATMASSLIDTLDRFFDATLVAQLDKYGQEPSCTYDPEWPSPCILAEDPVEGSSVRWKPVRQDPPSDMFIRLSEALELEIHPDIVTWYTRFWSDHLQASHPEGELTLLFCWNEEDMERLRANLLGHIMAKQKQRQPLSLFFACTDGDEFMTLNNEDGSIWLERPGKKPLRQLASSLQAFLEQLTPVVD</sequence>
<dbReference type="GO" id="GO:0009898">
    <property type="term" value="C:cytoplasmic side of plasma membrane"/>
    <property type="evidence" value="ECO:0007669"/>
    <property type="project" value="InterPro"/>
</dbReference>
<feature type="non-terminal residue" evidence="4">
    <location>
        <position position="1"/>
    </location>
</feature>
<dbReference type="NCBIfam" id="NF003439">
    <property type="entry name" value="PRK04968.1"/>
    <property type="match status" value="1"/>
</dbReference>
<proteinExistence type="predicted"/>
<dbReference type="InterPro" id="IPR009948">
    <property type="entry name" value="Syd"/>
</dbReference>
<protein>
    <submittedName>
        <fullName evidence="4">SecY interacting protein Syd</fullName>
    </submittedName>
</protein>
<dbReference type="CDD" id="cd16323">
    <property type="entry name" value="Syd"/>
    <property type="match status" value="1"/>
</dbReference>
<dbReference type="Pfam" id="PF07348">
    <property type="entry name" value="Syd"/>
    <property type="match status" value="1"/>
</dbReference>
<keyword evidence="3" id="KW-0472">Membrane</keyword>
<evidence type="ECO:0000256" key="2">
    <source>
        <dbReference type="ARBA" id="ARBA00022519"/>
    </source>
</evidence>
<dbReference type="OrthoDB" id="5599437at2"/>
<dbReference type="Gene3D" id="3.40.1580.20">
    <property type="entry name" value="Syd protein"/>
    <property type="match status" value="1"/>
</dbReference>
<dbReference type="AlphaFoldDB" id="A0A4R1GE85"/>
<gene>
    <name evidence="4" type="ORF">CLV83_4228</name>
</gene>
<evidence type="ECO:0000313" key="5">
    <source>
        <dbReference type="Proteomes" id="UP000294546"/>
    </source>
</evidence>
<evidence type="ECO:0000313" key="4">
    <source>
        <dbReference type="EMBL" id="TCK02532.1"/>
    </source>
</evidence>
<reference evidence="4 5" key="1">
    <citation type="submission" date="2019-03" db="EMBL/GenBank/DDBJ databases">
        <title>Genomic Encyclopedia of Archaeal and Bacterial Type Strains, Phase II (KMG-II): from individual species to whole genera.</title>
        <authorList>
            <person name="Goeker M."/>
        </authorList>
    </citation>
    <scope>NUCLEOTIDE SEQUENCE [LARGE SCALE GENOMIC DNA]</scope>
    <source>
        <strain evidence="4 5">DSM 27697</strain>
    </source>
</reference>
<evidence type="ECO:0000256" key="3">
    <source>
        <dbReference type="ARBA" id="ARBA00023136"/>
    </source>
</evidence>
<keyword evidence="2" id="KW-0997">Cell inner membrane</keyword>
<keyword evidence="1" id="KW-1003">Cell membrane</keyword>
<keyword evidence="5" id="KW-1185">Reference proteome</keyword>
<comment type="caution">
    <text evidence="4">The sequence shown here is derived from an EMBL/GenBank/DDBJ whole genome shotgun (WGS) entry which is preliminary data.</text>
</comment>